<dbReference type="EMBL" id="JAGTTL010000007">
    <property type="protein sequence ID" value="KAK6320576.1"/>
    <property type="molecule type" value="Genomic_DNA"/>
</dbReference>
<reference evidence="2 3" key="1">
    <citation type="submission" date="2021-04" db="EMBL/GenBank/DDBJ databases">
        <authorList>
            <person name="De Guttry C."/>
            <person name="Zahm M."/>
            <person name="Klopp C."/>
            <person name="Cabau C."/>
            <person name="Louis A."/>
            <person name="Berthelot C."/>
            <person name="Parey E."/>
            <person name="Roest Crollius H."/>
            <person name="Montfort J."/>
            <person name="Robinson-Rechavi M."/>
            <person name="Bucao C."/>
            <person name="Bouchez O."/>
            <person name="Gislard M."/>
            <person name="Lluch J."/>
            <person name="Milhes M."/>
            <person name="Lampietro C."/>
            <person name="Lopez Roques C."/>
            <person name="Donnadieu C."/>
            <person name="Braasch I."/>
            <person name="Desvignes T."/>
            <person name="Postlethwait J."/>
            <person name="Bobe J."/>
            <person name="Wedekind C."/>
            <person name="Guiguen Y."/>
        </authorList>
    </citation>
    <scope>NUCLEOTIDE SEQUENCE [LARGE SCALE GENOMIC DNA]</scope>
    <source>
        <strain evidence="2">Cs_M1</strain>
        <tissue evidence="2">Blood</tissue>
    </source>
</reference>
<comment type="caution">
    <text evidence="2">The sequence shown here is derived from an EMBL/GenBank/DDBJ whole genome shotgun (WGS) entry which is preliminary data.</text>
</comment>
<evidence type="ECO:0000313" key="3">
    <source>
        <dbReference type="Proteomes" id="UP001356427"/>
    </source>
</evidence>
<dbReference type="AlphaFoldDB" id="A0AAN8M9B2"/>
<feature type="region of interest" description="Disordered" evidence="1">
    <location>
        <begin position="156"/>
        <end position="202"/>
    </location>
</feature>
<dbReference type="Proteomes" id="UP001356427">
    <property type="component" value="Unassembled WGS sequence"/>
</dbReference>
<keyword evidence="3" id="KW-1185">Reference proteome</keyword>
<evidence type="ECO:0000256" key="1">
    <source>
        <dbReference type="SAM" id="MobiDB-lite"/>
    </source>
</evidence>
<evidence type="ECO:0000313" key="2">
    <source>
        <dbReference type="EMBL" id="KAK6320576.1"/>
    </source>
</evidence>
<name>A0AAN8M9B2_9TELE</name>
<sequence length="228" mass="25689">MSSSVPFHTQLTSIMEVLMNAAVAEICELVDDGYAVLHLEISRSQKENEVLRERLQIMETRNAHGHGKKSVGLAHERSIRNHLPVRPVLNLETGEYRNNGSPMGKELNNLCSDGEHPSKEDEDSVKQSCAVMKSMVKEMRKPGCIQIKEERLEGTISLQNDPRIKGESSVESGADEDQRDVIGHTQTDSLFEDYDPHINADQERESTFQKLQHTNVAHHLTQSNNRLP</sequence>
<protein>
    <submittedName>
        <fullName evidence="2">Uncharacterized protein</fullName>
    </submittedName>
</protein>
<accession>A0AAN8M9B2</accession>
<organism evidence="2 3">
    <name type="scientific">Coregonus suidteri</name>
    <dbReference type="NCBI Taxonomy" id="861788"/>
    <lineage>
        <taxon>Eukaryota</taxon>
        <taxon>Metazoa</taxon>
        <taxon>Chordata</taxon>
        <taxon>Craniata</taxon>
        <taxon>Vertebrata</taxon>
        <taxon>Euteleostomi</taxon>
        <taxon>Actinopterygii</taxon>
        <taxon>Neopterygii</taxon>
        <taxon>Teleostei</taxon>
        <taxon>Protacanthopterygii</taxon>
        <taxon>Salmoniformes</taxon>
        <taxon>Salmonidae</taxon>
        <taxon>Coregoninae</taxon>
        <taxon>Coregonus</taxon>
    </lineage>
</organism>
<proteinExistence type="predicted"/>
<gene>
    <name evidence="2" type="ORF">J4Q44_G00096830</name>
</gene>